<feature type="region of interest" description="Disordered" evidence="1">
    <location>
        <begin position="198"/>
        <end position="217"/>
    </location>
</feature>
<dbReference type="Proteomes" id="UP000224567">
    <property type="component" value="Unassembled WGS sequence"/>
</dbReference>
<organism evidence="2 3">
    <name type="scientific">Capsicum baccatum</name>
    <name type="common">Peruvian pepper</name>
    <dbReference type="NCBI Taxonomy" id="33114"/>
    <lineage>
        <taxon>Eukaryota</taxon>
        <taxon>Viridiplantae</taxon>
        <taxon>Streptophyta</taxon>
        <taxon>Embryophyta</taxon>
        <taxon>Tracheophyta</taxon>
        <taxon>Spermatophyta</taxon>
        <taxon>Magnoliopsida</taxon>
        <taxon>eudicotyledons</taxon>
        <taxon>Gunneridae</taxon>
        <taxon>Pentapetalae</taxon>
        <taxon>asterids</taxon>
        <taxon>lamiids</taxon>
        <taxon>Solanales</taxon>
        <taxon>Solanaceae</taxon>
        <taxon>Solanoideae</taxon>
        <taxon>Capsiceae</taxon>
        <taxon>Capsicum</taxon>
    </lineage>
</organism>
<feature type="compositionally biased region" description="Low complexity" evidence="1">
    <location>
        <begin position="206"/>
        <end position="217"/>
    </location>
</feature>
<protein>
    <recommendedName>
        <fullName evidence="4">Retrotransposon gag domain-containing protein</fullName>
    </recommendedName>
</protein>
<evidence type="ECO:0000313" key="3">
    <source>
        <dbReference type="Proteomes" id="UP000224567"/>
    </source>
</evidence>
<proteinExistence type="predicted"/>
<gene>
    <name evidence="2" type="ORF">CQW23_24838</name>
</gene>
<comment type="caution">
    <text evidence="2">The sequence shown here is derived from an EMBL/GenBank/DDBJ whole genome shotgun (WGS) entry which is preliminary data.</text>
</comment>
<dbReference type="EMBL" id="MLFT02000010">
    <property type="protein sequence ID" value="PHT37138.1"/>
    <property type="molecule type" value="Genomic_DNA"/>
</dbReference>
<dbReference type="OrthoDB" id="1745472at2759"/>
<reference evidence="2 3" key="1">
    <citation type="journal article" date="2017" name="Genome Biol.">
        <title>New reference genome sequences of hot pepper reveal the massive evolution of plant disease-resistance genes by retroduplication.</title>
        <authorList>
            <person name="Kim S."/>
            <person name="Park J."/>
            <person name="Yeom S.I."/>
            <person name="Kim Y.M."/>
            <person name="Seo E."/>
            <person name="Kim K.T."/>
            <person name="Kim M.S."/>
            <person name="Lee J.M."/>
            <person name="Cheong K."/>
            <person name="Shin H.S."/>
            <person name="Kim S.B."/>
            <person name="Han K."/>
            <person name="Lee J."/>
            <person name="Park M."/>
            <person name="Lee H.A."/>
            <person name="Lee H.Y."/>
            <person name="Lee Y."/>
            <person name="Oh S."/>
            <person name="Lee J.H."/>
            <person name="Choi E."/>
            <person name="Choi E."/>
            <person name="Lee S.E."/>
            <person name="Jeon J."/>
            <person name="Kim H."/>
            <person name="Choi G."/>
            <person name="Song H."/>
            <person name="Lee J."/>
            <person name="Lee S.C."/>
            <person name="Kwon J.K."/>
            <person name="Lee H.Y."/>
            <person name="Koo N."/>
            <person name="Hong Y."/>
            <person name="Kim R.W."/>
            <person name="Kang W.H."/>
            <person name="Huh J.H."/>
            <person name="Kang B.C."/>
            <person name="Yang T.J."/>
            <person name="Lee Y.H."/>
            <person name="Bennetzen J.L."/>
            <person name="Choi D."/>
        </authorList>
    </citation>
    <scope>NUCLEOTIDE SEQUENCE [LARGE SCALE GENOMIC DNA]</scope>
    <source>
        <strain evidence="3">cv. PBC81</strain>
    </source>
</reference>
<dbReference type="AlphaFoldDB" id="A0A2G2VVX9"/>
<keyword evidence="3" id="KW-1185">Reference proteome</keyword>
<reference evidence="3" key="2">
    <citation type="journal article" date="2017" name="J. Anim. Genet.">
        <title>Multiple reference genome sequences of hot pepper reveal the massive evolution of plant disease resistance genes by retroduplication.</title>
        <authorList>
            <person name="Kim S."/>
            <person name="Park J."/>
            <person name="Yeom S.-I."/>
            <person name="Kim Y.-M."/>
            <person name="Seo E."/>
            <person name="Kim K.-T."/>
            <person name="Kim M.-S."/>
            <person name="Lee J.M."/>
            <person name="Cheong K."/>
            <person name="Shin H.-S."/>
            <person name="Kim S.-B."/>
            <person name="Han K."/>
            <person name="Lee J."/>
            <person name="Park M."/>
            <person name="Lee H.-A."/>
            <person name="Lee H.-Y."/>
            <person name="Lee Y."/>
            <person name="Oh S."/>
            <person name="Lee J.H."/>
            <person name="Choi E."/>
            <person name="Choi E."/>
            <person name="Lee S.E."/>
            <person name="Jeon J."/>
            <person name="Kim H."/>
            <person name="Choi G."/>
            <person name="Song H."/>
            <person name="Lee J."/>
            <person name="Lee S.-C."/>
            <person name="Kwon J.-K."/>
            <person name="Lee H.-Y."/>
            <person name="Koo N."/>
            <person name="Hong Y."/>
            <person name="Kim R.W."/>
            <person name="Kang W.-H."/>
            <person name="Huh J.H."/>
            <person name="Kang B.-C."/>
            <person name="Yang T.-J."/>
            <person name="Lee Y.-H."/>
            <person name="Bennetzen J.L."/>
            <person name="Choi D."/>
        </authorList>
    </citation>
    <scope>NUCLEOTIDE SEQUENCE [LARGE SCALE GENOMIC DNA]</scope>
    <source>
        <strain evidence="3">cv. PBC81</strain>
    </source>
</reference>
<evidence type="ECO:0000313" key="2">
    <source>
        <dbReference type="EMBL" id="PHT37138.1"/>
    </source>
</evidence>
<sequence length="320" mass="36432">MVNTRANASHSEPIMSTTDQISQQLTTIAAKLEAMDALAADVAALKTQNSQNQRRKSKVSPEEGEVDITWKHQETYRRPHTKMEFPKYEGEILEIFLLGSTVRERSITGMSWFKLCKKITDQNPDEHLCGIQSVFEYRQEFAKRAARVQNWPERCLLGVFLSGLKEDLRVDVRIHKPRSVYKAMSLALEYEGKHGTNQSSKVTDWPSISRPSSIGTSSPMVQESFNFQSSRQPVRSFQQSSLPNICPLNSEQQIRREKGLCYRCGDKFAPGHCCKPRTFASLELMQEENTESFFSLEDKAIFQGECIDKTAALTYEDNVT</sequence>
<evidence type="ECO:0008006" key="4">
    <source>
        <dbReference type="Google" id="ProtNLM"/>
    </source>
</evidence>
<name>A0A2G2VVX9_CAPBA</name>
<accession>A0A2G2VVX9</accession>
<evidence type="ECO:0000256" key="1">
    <source>
        <dbReference type="SAM" id="MobiDB-lite"/>
    </source>
</evidence>